<organism evidence="2 3">
    <name type="scientific">Lophium mytilinum</name>
    <dbReference type="NCBI Taxonomy" id="390894"/>
    <lineage>
        <taxon>Eukaryota</taxon>
        <taxon>Fungi</taxon>
        <taxon>Dikarya</taxon>
        <taxon>Ascomycota</taxon>
        <taxon>Pezizomycotina</taxon>
        <taxon>Dothideomycetes</taxon>
        <taxon>Pleosporomycetidae</taxon>
        <taxon>Mytilinidiales</taxon>
        <taxon>Mytilinidiaceae</taxon>
        <taxon>Lophium</taxon>
    </lineage>
</organism>
<feature type="coiled-coil region" evidence="1">
    <location>
        <begin position="97"/>
        <end position="131"/>
    </location>
</feature>
<keyword evidence="1" id="KW-0175">Coiled coil</keyword>
<dbReference type="EMBL" id="MU004183">
    <property type="protein sequence ID" value="KAF2500103.1"/>
    <property type="molecule type" value="Genomic_DNA"/>
</dbReference>
<name>A0A6A6R8L8_9PEZI</name>
<sequence length="425" mass="48531">MATSRSPSQSCEDTVAFQDQDSLEGLQDELVEVHPYSNPAGPTLMDGIEVASQPETVGSRKVAAEIAPDTLPVPPHGGSEFEPEVQSSPCASEVASYDELQSELTKERGTRVNAENELRKMETELKDIRQRWKLTARELGIIQRKGQGSGFYQVTDDYLIGLITRLRYNIQNISIQYFSERLGRASRPPKNGVLYAFMRSTTPGSDDFLEYLTHPALRPKVIEAFFWRVLVSRLFYNFKWAGRTFLSMWELYRVLEPSHHANTDWKACPNPEAEKKYHIWRSNTVALLLDSMDEKLSHKADETLPRWKARFFDQVGVMISSYRASHVRDYREEFMRIIDEALELDKEISRQVTGIQFLFQAIDSNPDFDCSTMEREKGVKVSGNKQKVLLVTSPAVVKRGRSTGEGFNEATLLLRSELLCEDRRT</sequence>
<evidence type="ECO:0000256" key="1">
    <source>
        <dbReference type="SAM" id="Coils"/>
    </source>
</evidence>
<reference evidence="2" key="1">
    <citation type="journal article" date="2020" name="Stud. Mycol.">
        <title>101 Dothideomycetes genomes: a test case for predicting lifestyles and emergence of pathogens.</title>
        <authorList>
            <person name="Haridas S."/>
            <person name="Albert R."/>
            <person name="Binder M."/>
            <person name="Bloem J."/>
            <person name="Labutti K."/>
            <person name="Salamov A."/>
            <person name="Andreopoulos B."/>
            <person name="Baker S."/>
            <person name="Barry K."/>
            <person name="Bills G."/>
            <person name="Bluhm B."/>
            <person name="Cannon C."/>
            <person name="Castanera R."/>
            <person name="Culley D."/>
            <person name="Daum C."/>
            <person name="Ezra D."/>
            <person name="Gonzalez J."/>
            <person name="Henrissat B."/>
            <person name="Kuo A."/>
            <person name="Liang C."/>
            <person name="Lipzen A."/>
            <person name="Lutzoni F."/>
            <person name="Magnuson J."/>
            <person name="Mondo S."/>
            <person name="Nolan M."/>
            <person name="Ohm R."/>
            <person name="Pangilinan J."/>
            <person name="Park H.-J."/>
            <person name="Ramirez L."/>
            <person name="Alfaro M."/>
            <person name="Sun H."/>
            <person name="Tritt A."/>
            <person name="Yoshinaga Y."/>
            <person name="Zwiers L.-H."/>
            <person name="Turgeon B."/>
            <person name="Goodwin S."/>
            <person name="Spatafora J."/>
            <person name="Crous P."/>
            <person name="Grigoriev I."/>
        </authorList>
    </citation>
    <scope>NUCLEOTIDE SEQUENCE</scope>
    <source>
        <strain evidence="2">CBS 269.34</strain>
    </source>
</reference>
<protein>
    <submittedName>
        <fullName evidence="2">Uncharacterized protein</fullName>
    </submittedName>
</protein>
<dbReference type="Proteomes" id="UP000799750">
    <property type="component" value="Unassembled WGS sequence"/>
</dbReference>
<evidence type="ECO:0000313" key="3">
    <source>
        <dbReference type="Proteomes" id="UP000799750"/>
    </source>
</evidence>
<proteinExistence type="predicted"/>
<evidence type="ECO:0000313" key="2">
    <source>
        <dbReference type="EMBL" id="KAF2500103.1"/>
    </source>
</evidence>
<keyword evidence="3" id="KW-1185">Reference proteome</keyword>
<accession>A0A6A6R8L8</accession>
<gene>
    <name evidence="2" type="ORF">BU16DRAFT_578124</name>
</gene>
<dbReference type="AlphaFoldDB" id="A0A6A6R8L8"/>
<dbReference type="OrthoDB" id="5213630at2759"/>